<name>A0AA85BX79_9TREM</name>
<feature type="coiled-coil region" evidence="1">
    <location>
        <begin position="88"/>
        <end position="115"/>
    </location>
</feature>
<evidence type="ECO:0000313" key="4">
    <source>
        <dbReference type="WBParaSite" id="SMTH1_88050.1"/>
    </source>
</evidence>
<organism evidence="3 4">
    <name type="scientific">Schistosoma mattheei</name>
    <dbReference type="NCBI Taxonomy" id="31246"/>
    <lineage>
        <taxon>Eukaryota</taxon>
        <taxon>Metazoa</taxon>
        <taxon>Spiralia</taxon>
        <taxon>Lophotrochozoa</taxon>
        <taxon>Platyhelminthes</taxon>
        <taxon>Trematoda</taxon>
        <taxon>Digenea</taxon>
        <taxon>Strigeidida</taxon>
        <taxon>Schistosomatoidea</taxon>
        <taxon>Schistosomatidae</taxon>
        <taxon>Schistosoma</taxon>
    </lineage>
</organism>
<dbReference type="WBParaSite" id="SMTH1_88050.1">
    <property type="protein sequence ID" value="SMTH1_88050.1"/>
    <property type="gene ID" value="SMTH1_88050"/>
</dbReference>
<protein>
    <submittedName>
        <fullName evidence="4">Uncharacterized protein</fullName>
    </submittedName>
</protein>
<reference evidence="4" key="1">
    <citation type="submission" date="2023-11" db="UniProtKB">
        <authorList>
            <consortium name="WormBaseParasite"/>
        </authorList>
    </citation>
    <scope>IDENTIFICATION</scope>
</reference>
<evidence type="ECO:0000256" key="1">
    <source>
        <dbReference type="SAM" id="Coils"/>
    </source>
</evidence>
<dbReference type="AlphaFoldDB" id="A0AA85BX79"/>
<proteinExistence type="predicted"/>
<feature type="signal peptide" evidence="2">
    <location>
        <begin position="1"/>
        <end position="20"/>
    </location>
</feature>
<feature type="chain" id="PRO_5041742799" evidence="2">
    <location>
        <begin position="21"/>
        <end position="138"/>
    </location>
</feature>
<sequence>MFHSLLFDIIVLHLIILVSIQVDGKRQKLHSFGNPEVILSNLKAILPRIYSIDEEAFTKYIECFNFALDLVHKSNFGQDLDILVGSVMNKREAKVAKSSRRYDCLEEELEKIENMETFIELSRNKYRIINSYNENLCK</sequence>
<evidence type="ECO:0000256" key="2">
    <source>
        <dbReference type="SAM" id="SignalP"/>
    </source>
</evidence>
<evidence type="ECO:0000313" key="3">
    <source>
        <dbReference type="Proteomes" id="UP000050791"/>
    </source>
</evidence>
<accession>A0AA85BX79</accession>
<keyword evidence="2" id="KW-0732">Signal</keyword>
<keyword evidence="1" id="KW-0175">Coiled coil</keyword>
<dbReference type="Proteomes" id="UP000050791">
    <property type="component" value="Unassembled WGS sequence"/>
</dbReference>